<feature type="compositionally biased region" description="Polar residues" evidence="2">
    <location>
        <begin position="436"/>
        <end position="447"/>
    </location>
</feature>
<evidence type="ECO:0000313" key="4">
    <source>
        <dbReference type="EMBL" id="CUA96252.1"/>
    </source>
</evidence>
<dbReference type="EMBL" id="CYHE01000005">
    <property type="protein sequence ID" value="CUA96252.1"/>
    <property type="molecule type" value="Genomic_DNA"/>
</dbReference>
<feature type="region of interest" description="Disordered" evidence="2">
    <location>
        <begin position="389"/>
        <end position="474"/>
    </location>
</feature>
<feature type="coiled-coil region" evidence="1">
    <location>
        <begin position="89"/>
        <end position="116"/>
    </location>
</feature>
<dbReference type="InterPro" id="IPR021293">
    <property type="entry name" value="DUF2865"/>
</dbReference>
<name>A0A0K6HYZ7_9HYPH</name>
<feature type="signal peptide" evidence="3">
    <location>
        <begin position="1"/>
        <end position="30"/>
    </location>
</feature>
<dbReference type="Proteomes" id="UP000183900">
    <property type="component" value="Unassembled WGS sequence"/>
</dbReference>
<evidence type="ECO:0000256" key="1">
    <source>
        <dbReference type="SAM" id="Coils"/>
    </source>
</evidence>
<protein>
    <recommendedName>
        <fullName evidence="6">DUF2865 domain-containing protein</fullName>
    </recommendedName>
</protein>
<evidence type="ECO:0000256" key="2">
    <source>
        <dbReference type="SAM" id="MobiDB-lite"/>
    </source>
</evidence>
<evidence type="ECO:0000256" key="3">
    <source>
        <dbReference type="SAM" id="SignalP"/>
    </source>
</evidence>
<keyword evidence="5" id="KW-1185">Reference proteome</keyword>
<gene>
    <name evidence="4" type="ORF">Ga0061067_10587</name>
</gene>
<keyword evidence="1" id="KW-0175">Coiled coil</keyword>
<evidence type="ECO:0008006" key="6">
    <source>
        <dbReference type="Google" id="ProtNLM"/>
    </source>
</evidence>
<reference evidence="5" key="1">
    <citation type="submission" date="2015-08" db="EMBL/GenBank/DDBJ databases">
        <authorList>
            <person name="Varghese N."/>
        </authorList>
    </citation>
    <scope>NUCLEOTIDE SEQUENCE [LARGE SCALE GENOMIC DNA]</scope>
    <source>
        <strain evidence="5">DSM 23407</strain>
    </source>
</reference>
<dbReference type="Pfam" id="PF11064">
    <property type="entry name" value="DUF2865"/>
    <property type="match status" value="1"/>
</dbReference>
<organism evidence="4 5">
    <name type="scientific">Pannonibacter indicus</name>
    <dbReference type="NCBI Taxonomy" id="466044"/>
    <lineage>
        <taxon>Bacteria</taxon>
        <taxon>Pseudomonadati</taxon>
        <taxon>Pseudomonadota</taxon>
        <taxon>Alphaproteobacteria</taxon>
        <taxon>Hyphomicrobiales</taxon>
        <taxon>Stappiaceae</taxon>
        <taxon>Pannonibacter</taxon>
    </lineage>
</organism>
<evidence type="ECO:0000313" key="5">
    <source>
        <dbReference type="Proteomes" id="UP000183900"/>
    </source>
</evidence>
<accession>A0A0K6HYZ7</accession>
<feature type="chain" id="PRO_5005505067" description="DUF2865 domain-containing protein" evidence="3">
    <location>
        <begin position="31"/>
        <end position="474"/>
    </location>
</feature>
<proteinExistence type="predicted"/>
<sequence length="474" mass="50255">MAVTMKRVKFRLLALSGLMALALGASAAHARSSTCETLARQLSRLETAGASSSASKWDEAAEAQARSIMAARRDAAYYQCGLAGANARCPSLLDKIQRMEANLAKIERQRVKAGKANAGRGGTAANRAEILRIRKDMVRNMCPGEGNTRALREAAAQPKLAPQQPRGLLTRTWGQPDAPAAPMAPLQPGRKTVMLPVQPERRAAAGTVPQELERTRDGLAYPAYNFPRNATYRTLCVRTCDGYFFPISFSARPGQFGQDAAACNAMCPAAETGLFVYRNPGGDPEDMISLAGVPYTELPNAFRHRKEYVNGCSCQAAPSAQQEAPPLTPVSGAAGGILTLAGGRVVAGQGAANPQTDAIRMSMPPVSADEMPLDADPDTAQNLREGFDASSLVTASLPATDVQPKTEGMRPSLPVLGRKTEEQGPEESPAGAEQALNGTQPDHQAASQEAPAEDARGEPRGPVRKVGPQFFPDR</sequence>
<keyword evidence="3" id="KW-0732">Signal</keyword>
<dbReference type="AlphaFoldDB" id="A0A0K6HYZ7"/>